<organism evidence="3 4">
    <name type="scientific">Colletotrichum tofieldiae</name>
    <dbReference type="NCBI Taxonomy" id="708197"/>
    <lineage>
        <taxon>Eukaryota</taxon>
        <taxon>Fungi</taxon>
        <taxon>Dikarya</taxon>
        <taxon>Ascomycota</taxon>
        <taxon>Pezizomycotina</taxon>
        <taxon>Sordariomycetes</taxon>
        <taxon>Hypocreomycetidae</taxon>
        <taxon>Glomerellales</taxon>
        <taxon>Glomerellaceae</taxon>
        <taxon>Colletotrichum</taxon>
        <taxon>Colletotrichum spaethianum species complex</taxon>
    </lineage>
</organism>
<dbReference type="PANTHER" id="PTHR10622">
    <property type="entry name" value="HET DOMAIN-CONTAINING PROTEIN"/>
    <property type="match status" value="1"/>
</dbReference>
<name>A0A161VIH7_9PEZI</name>
<evidence type="ECO:0000259" key="2">
    <source>
        <dbReference type="Pfam" id="PF26640"/>
    </source>
</evidence>
<gene>
    <name evidence="3" type="ORF">CT0861_07591</name>
</gene>
<accession>A0A161VIH7</accession>
<proteinExistence type="predicted"/>
<keyword evidence="4" id="KW-1185">Reference proteome</keyword>
<feature type="domain" description="DUF8212" evidence="2">
    <location>
        <begin position="232"/>
        <end position="301"/>
    </location>
</feature>
<dbReference type="STRING" id="708197.A0A161VIH7"/>
<protein>
    <submittedName>
        <fullName evidence="3">HET domain-containing protein</fullName>
    </submittedName>
</protein>
<dbReference type="EMBL" id="LFIV01000084">
    <property type="protein sequence ID" value="KZL70804.1"/>
    <property type="molecule type" value="Genomic_DNA"/>
</dbReference>
<dbReference type="AlphaFoldDB" id="A0A161VIH7"/>
<dbReference type="Pfam" id="PF26640">
    <property type="entry name" value="DUF8212"/>
    <property type="match status" value="1"/>
</dbReference>
<evidence type="ECO:0000259" key="1">
    <source>
        <dbReference type="Pfam" id="PF06985"/>
    </source>
</evidence>
<dbReference type="Pfam" id="PF06985">
    <property type="entry name" value="HET"/>
    <property type="match status" value="1"/>
</dbReference>
<evidence type="ECO:0000313" key="3">
    <source>
        <dbReference type="EMBL" id="KZL70804.1"/>
    </source>
</evidence>
<sequence>MRLINTNTLVIEAFSVEQTPQYAILSHTWDGNNEVSFQEWTTCDINPEVREKSGYLKVVNACSKARDDGLDYLWVDTNCIDKTSSAELSEAINSMFAWYEHAAVCIIYLADVEWEDGLIDKIHGHKSLPFQNSRWFTRGWTLQELLAPRKAFFFTKGWVEIGTKSELRFPVSKITGIDVTYLAENRKIWTASTAARMSWASKRHTTRYEDMAYCLLGIFDISMPLIYGEGSKAFLRLQEEIIKASDDQTIFCWTWDSEKIPDQWQSVLAPSPSVFSESSAFVATHRTLESTPYELTNVGMRIKLPVIAAINCLCAMLSVISTEDADPEQKRMMCLPLLEEDHIHRRCPLPGRPFPIHRLMICGVKEIYLLSKVPRNTADLMPLPYRHFFEYGFYINLIDESFSTSTNHQMVTSVDCLVPQYMQTTFSHVSRPTYSTVGFRSALTHGFGGLILRIKHLDETFSIFLSVSQRKGVLKWNCEVLDGRYTGHDIEAWRQEFKGQMDGEGAAPNCNFHTAMGSKRNSRILVALDREIRDEAGRALRVVYLVVAKVNGGSRMRDIFEKFQSSFDSQEEKRLFQ</sequence>
<dbReference type="InterPro" id="IPR010730">
    <property type="entry name" value="HET"/>
</dbReference>
<comment type="caution">
    <text evidence="3">The sequence shown here is derived from an EMBL/GenBank/DDBJ whole genome shotgun (WGS) entry which is preliminary data.</text>
</comment>
<dbReference type="Proteomes" id="UP000076552">
    <property type="component" value="Unassembled WGS sequence"/>
</dbReference>
<dbReference type="PANTHER" id="PTHR10622:SF10">
    <property type="entry name" value="HET DOMAIN-CONTAINING PROTEIN"/>
    <property type="match status" value="1"/>
</dbReference>
<reference evidence="3 4" key="1">
    <citation type="submission" date="2015-06" db="EMBL/GenBank/DDBJ databases">
        <title>Survival trade-offs in plant roots during colonization by closely related pathogenic and mutualistic fungi.</title>
        <authorList>
            <person name="Hacquard S."/>
            <person name="Kracher B."/>
            <person name="Hiruma K."/>
            <person name="Weinman A."/>
            <person name="Muench P."/>
            <person name="Garrido Oter R."/>
            <person name="Ver Loren van Themaat E."/>
            <person name="Dallerey J.-F."/>
            <person name="Damm U."/>
            <person name="Henrissat B."/>
            <person name="Lespinet O."/>
            <person name="Thon M."/>
            <person name="Kemen E."/>
            <person name="McHardy A.C."/>
            <person name="Schulze-Lefert P."/>
            <person name="O'Connell R.J."/>
        </authorList>
    </citation>
    <scope>NUCLEOTIDE SEQUENCE [LARGE SCALE GENOMIC DNA]</scope>
    <source>
        <strain evidence="3 4">0861</strain>
    </source>
</reference>
<feature type="domain" description="Heterokaryon incompatibility" evidence="1">
    <location>
        <begin position="22"/>
        <end position="117"/>
    </location>
</feature>
<dbReference type="InterPro" id="IPR058525">
    <property type="entry name" value="DUF8212"/>
</dbReference>
<evidence type="ECO:0000313" key="4">
    <source>
        <dbReference type="Proteomes" id="UP000076552"/>
    </source>
</evidence>